<gene>
    <name evidence="3" type="ORF">NPRO_15220</name>
</gene>
<name>A0A809S4Z6_9BACT</name>
<evidence type="ECO:0000259" key="2">
    <source>
        <dbReference type="Pfam" id="PF03888"/>
    </source>
</evidence>
<feature type="signal peptide" evidence="1">
    <location>
        <begin position="1"/>
        <end position="23"/>
    </location>
</feature>
<protein>
    <recommendedName>
        <fullName evidence="2">MucB/RseB N-terminal domain-containing protein</fullName>
    </recommendedName>
</protein>
<keyword evidence="1" id="KW-0732">Signal</keyword>
<dbReference type="Proteomes" id="UP000662873">
    <property type="component" value="Chromosome"/>
</dbReference>
<evidence type="ECO:0000313" key="3">
    <source>
        <dbReference type="EMBL" id="BBO23927.1"/>
    </source>
</evidence>
<evidence type="ECO:0000256" key="1">
    <source>
        <dbReference type="SAM" id="SignalP"/>
    </source>
</evidence>
<sequence>MKLVFRYSLAFVALVAISASVPAQGPARQGQTAPGNHPLMRKMFEAAGTVTYSGRRVIEFKRGVERMRHEELVLKSGPRMRIEFPRGSAFEGQVIVETGAERRHYYPGRNEIHVLPARKDEALERLRGLIARLGPQGLSVALEGQAKVAKQDTSILSLRDGRGNRLMRLWIQPSTGVVLKRELYDEVGAVVGLFEFTEYNPSPLIRRTDFVLQREGATIVTPMDIAQRLIREHKFEPVFLPAEGGFRLDTAQLVENLPVPVLLLLYQSPHGPISFYQVAGKVNPERLARLSGAGFKSFAWTKGTRSFVLVGSLEARQLQQLAARVQNP</sequence>
<dbReference type="Gene3D" id="2.50.20.10">
    <property type="entry name" value="Lipoprotein localisation LolA/LolB/LppX"/>
    <property type="match status" value="1"/>
</dbReference>
<dbReference type="InterPro" id="IPR033434">
    <property type="entry name" value="MucB/RseB_N"/>
</dbReference>
<dbReference type="AlphaFoldDB" id="A0A809S4Z6"/>
<reference evidence="3" key="1">
    <citation type="journal article" name="DNA Res.">
        <title>The physiological potential of anammox bacteria as revealed by their core genome structure.</title>
        <authorList>
            <person name="Okubo T."/>
            <person name="Toyoda A."/>
            <person name="Fukuhara K."/>
            <person name="Uchiyama I."/>
            <person name="Harigaya Y."/>
            <person name="Kuroiwa M."/>
            <person name="Suzuki T."/>
            <person name="Murakami Y."/>
            <person name="Suwa Y."/>
            <person name="Takami H."/>
        </authorList>
    </citation>
    <scope>NUCLEOTIDE SEQUENCE</scope>
    <source>
        <strain evidence="3">317325-2</strain>
    </source>
</reference>
<feature type="chain" id="PRO_5035179184" description="MucB/RseB N-terminal domain-containing protein" evidence="1">
    <location>
        <begin position="24"/>
        <end position="328"/>
    </location>
</feature>
<evidence type="ECO:0000313" key="4">
    <source>
        <dbReference type="Proteomes" id="UP000662873"/>
    </source>
</evidence>
<proteinExistence type="predicted"/>
<feature type="domain" description="MucB/RseB N-terminal" evidence="2">
    <location>
        <begin position="39"/>
        <end position="204"/>
    </location>
</feature>
<dbReference type="KEGG" id="npy:NPRO_15220"/>
<dbReference type="Pfam" id="PF03888">
    <property type="entry name" value="MucB_RseB"/>
    <property type="match status" value="1"/>
</dbReference>
<dbReference type="EMBL" id="AP021858">
    <property type="protein sequence ID" value="BBO23927.1"/>
    <property type="molecule type" value="Genomic_DNA"/>
</dbReference>
<organism evidence="3 4">
    <name type="scientific">Candidatus Nitrosymbiomonas proteolyticus</name>
    <dbReference type="NCBI Taxonomy" id="2608984"/>
    <lineage>
        <taxon>Bacteria</taxon>
        <taxon>Bacillati</taxon>
        <taxon>Armatimonadota</taxon>
        <taxon>Armatimonadota incertae sedis</taxon>
        <taxon>Candidatus Nitrosymbiomonas</taxon>
    </lineage>
</organism>
<accession>A0A809S4Z6</accession>